<feature type="coiled-coil region" evidence="1">
    <location>
        <begin position="224"/>
        <end position="251"/>
    </location>
</feature>
<gene>
    <name evidence="3" type="ORF">TTHERM_00137900</name>
</gene>
<reference evidence="4" key="1">
    <citation type="journal article" date="2006" name="PLoS Biol.">
        <title>Macronuclear genome sequence of the ciliate Tetrahymena thermophila, a model eukaryote.</title>
        <authorList>
            <person name="Eisen J.A."/>
            <person name="Coyne R.S."/>
            <person name="Wu M."/>
            <person name="Wu D."/>
            <person name="Thiagarajan M."/>
            <person name="Wortman J.R."/>
            <person name="Badger J.H."/>
            <person name="Ren Q."/>
            <person name="Amedeo P."/>
            <person name="Jones K.M."/>
            <person name="Tallon L.J."/>
            <person name="Delcher A.L."/>
            <person name="Salzberg S.L."/>
            <person name="Silva J.C."/>
            <person name="Haas B.J."/>
            <person name="Majoros W.H."/>
            <person name="Farzad M."/>
            <person name="Carlton J.M."/>
            <person name="Smith R.K. Jr."/>
            <person name="Garg J."/>
            <person name="Pearlman R.E."/>
            <person name="Karrer K.M."/>
            <person name="Sun L."/>
            <person name="Manning G."/>
            <person name="Elde N.C."/>
            <person name="Turkewitz A.P."/>
            <person name="Asai D.J."/>
            <person name="Wilkes D.E."/>
            <person name="Wang Y."/>
            <person name="Cai H."/>
            <person name="Collins K."/>
            <person name="Stewart B.A."/>
            <person name="Lee S.R."/>
            <person name="Wilamowska K."/>
            <person name="Weinberg Z."/>
            <person name="Ruzzo W.L."/>
            <person name="Wloga D."/>
            <person name="Gaertig J."/>
            <person name="Frankel J."/>
            <person name="Tsao C.-C."/>
            <person name="Gorovsky M.A."/>
            <person name="Keeling P.J."/>
            <person name="Waller R.F."/>
            <person name="Patron N.J."/>
            <person name="Cherry J.M."/>
            <person name="Stover N.A."/>
            <person name="Krieger C.J."/>
            <person name="del Toro C."/>
            <person name="Ryder H.F."/>
            <person name="Williamson S.C."/>
            <person name="Barbeau R.A."/>
            <person name="Hamilton E.P."/>
            <person name="Orias E."/>
        </authorList>
    </citation>
    <scope>NUCLEOTIDE SEQUENCE [LARGE SCALE GENOMIC DNA]</scope>
    <source>
        <strain evidence="4">SB210</strain>
    </source>
</reference>
<dbReference type="GeneID" id="7839978"/>
<name>I7MKL8_TETTS</name>
<evidence type="ECO:0000313" key="4">
    <source>
        <dbReference type="Proteomes" id="UP000009168"/>
    </source>
</evidence>
<sequence length="550" mass="64748">MSDSQEVREVHEEDHAQYEQREEQHENQQERQEESKQQQKEEQRSQEMGLMSSIQQAVANSVSTAVAGTTAANLLKTLSEDRNSRDSAILQVCKERKKESFNQLKNWDDRRTQFLTIHKNIIDSIYFKIEKRMKISQDSMSQVLKFFKERRDQEQSYSKLFSTKIPQLSSCWRDVSDQQSDWYPTLSQALKETDELNQSLGKNVLTLVMYLEKNIIKDMIFHENEEFEKKIKLLRNNISDQQARLEKASQYTTKKNNSYSQLYQQMMALDAYDNKLKLKRKDLLNVEIKFRQAAFDMIKEQKELGQQVLNYWEEARKMEGIRLEMIQKVFQLYMTKHQETYGKHPLMEQSLLNFQKFESVKESGENFSIAKIINEDDQSSIKKTLNTSSALNWQDIIKYVINFNFKDISINQHPLVQKKFKIMRDVGSVTKSFKECWMVATVDDLLLFYDEISTKDKSKQKGSALTEGGTKVNNQPKKKLLLDYLKVKPREDPSLIDIIEKTPGLLFDSTNKQLIKFTKEDDFEEFKVFLTRYQQLDLQNVPDLGISKSK</sequence>
<feature type="region of interest" description="Disordered" evidence="2">
    <location>
        <begin position="1"/>
        <end position="51"/>
    </location>
</feature>
<dbReference type="RefSeq" id="XP_001019772.2">
    <property type="nucleotide sequence ID" value="XM_001019772.2"/>
</dbReference>
<protein>
    <submittedName>
        <fullName evidence="3">Uncharacterized protein</fullName>
    </submittedName>
</protein>
<accession>I7MKL8</accession>
<proteinExistence type="predicted"/>
<dbReference type="eggNOG" id="ENOG502SS9N">
    <property type="taxonomic scope" value="Eukaryota"/>
</dbReference>
<dbReference type="AlphaFoldDB" id="I7MKL8"/>
<keyword evidence="1" id="KW-0175">Coiled coil</keyword>
<organism evidence="3 4">
    <name type="scientific">Tetrahymena thermophila (strain SB210)</name>
    <dbReference type="NCBI Taxonomy" id="312017"/>
    <lineage>
        <taxon>Eukaryota</taxon>
        <taxon>Sar</taxon>
        <taxon>Alveolata</taxon>
        <taxon>Ciliophora</taxon>
        <taxon>Intramacronucleata</taxon>
        <taxon>Oligohymenophorea</taxon>
        <taxon>Hymenostomatida</taxon>
        <taxon>Tetrahymenina</taxon>
        <taxon>Tetrahymenidae</taxon>
        <taxon>Tetrahymena</taxon>
    </lineage>
</organism>
<keyword evidence="4" id="KW-1185">Reference proteome</keyword>
<evidence type="ECO:0000256" key="1">
    <source>
        <dbReference type="SAM" id="Coils"/>
    </source>
</evidence>
<dbReference type="OrthoDB" id="292949at2759"/>
<evidence type="ECO:0000256" key="2">
    <source>
        <dbReference type="SAM" id="MobiDB-lite"/>
    </source>
</evidence>
<dbReference type="InterPro" id="IPR027267">
    <property type="entry name" value="AH/BAR_dom_sf"/>
</dbReference>
<dbReference type="Gene3D" id="1.20.1270.60">
    <property type="entry name" value="Arfaptin homology (AH) domain/BAR domain"/>
    <property type="match status" value="1"/>
</dbReference>
<feature type="compositionally biased region" description="Basic and acidic residues" evidence="2">
    <location>
        <begin position="1"/>
        <end position="45"/>
    </location>
</feature>
<dbReference type="InParanoid" id="I7MKL8"/>
<dbReference type="Proteomes" id="UP000009168">
    <property type="component" value="Unassembled WGS sequence"/>
</dbReference>
<evidence type="ECO:0000313" key="3">
    <source>
        <dbReference type="EMBL" id="EAR99527.2"/>
    </source>
</evidence>
<dbReference type="KEGG" id="tet:TTHERM_00137900"/>
<dbReference type="SUPFAM" id="SSF103657">
    <property type="entry name" value="BAR/IMD domain-like"/>
    <property type="match status" value="1"/>
</dbReference>
<dbReference type="EMBL" id="GG662639">
    <property type="protein sequence ID" value="EAR99527.2"/>
    <property type="molecule type" value="Genomic_DNA"/>
</dbReference>